<comment type="caution">
    <text evidence="1">The sequence shown here is derived from an EMBL/GenBank/DDBJ whole genome shotgun (WGS) entry which is preliminary data.</text>
</comment>
<evidence type="ECO:0000313" key="2">
    <source>
        <dbReference type="Proteomes" id="UP000075517"/>
    </source>
</evidence>
<dbReference type="PATRIC" id="fig|1422.17.peg.1277"/>
<reference evidence="1 2" key="1">
    <citation type="submission" date="2016-01" db="EMBL/GenBank/DDBJ databases">
        <title>Draft Genome Sequences of Seven Thermophilic Sporeformers Isolated from Foods.</title>
        <authorList>
            <person name="Berendsen E.M."/>
            <person name="Wells-Bennik M.H."/>
            <person name="Krawcyk A.O."/>
            <person name="De Jong A."/>
            <person name="Holsappel S."/>
            <person name="Eijlander R.T."/>
            <person name="Kuipers O.P."/>
        </authorList>
    </citation>
    <scope>NUCLEOTIDE SEQUENCE [LARGE SCALE GENOMIC DNA]</scope>
    <source>
        <strain evidence="1 2">B4114</strain>
    </source>
</reference>
<evidence type="ECO:0000313" key="1">
    <source>
        <dbReference type="EMBL" id="KYD35377.1"/>
    </source>
</evidence>
<sequence>MEHGSDVFSQISFHDQANSHDALAQGNIFDFPLLFSESA</sequence>
<gene>
    <name evidence="1" type="ORF">B4114_1190</name>
</gene>
<dbReference type="EMBL" id="LQYY01000002">
    <property type="protein sequence ID" value="KYD35377.1"/>
    <property type="molecule type" value="Genomic_DNA"/>
</dbReference>
<dbReference type="AlphaFoldDB" id="A0A150NF78"/>
<proteinExistence type="predicted"/>
<name>A0A150NF78_GEOSE</name>
<dbReference type="Proteomes" id="UP000075517">
    <property type="component" value="Unassembled WGS sequence"/>
</dbReference>
<organism evidence="1 2">
    <name type="scientific">Geobacillus stearothermophilus</name>
    <name type="common">Bacillus stearothermophilus</name>
    <dbReference type="NCBI Taxonomy" id="1422"/>
    <lineage>
        <taxon>Bacteria</taxon>
        <taxon>Bacillati</taxon>
        <taxon>Bacillota</taxon>
        <taxon>Bacilli</taxon>
        <taxon>Bacillales</taxon>
        <taxon>Anoxybacillaceae</taxon>
        <taxon>Geobacillus</taxon>
    </lineage>
</organism>
<protein>
    <submittedName>
        <fullName evidence="1">Uncharacterized protein</fullName>
    </submittedName>
</protein>
<accession>A0A150NF78</accession>